<dbReference type="InterPro" id="IPR024744">
    <property type="entry name" value="CSS-motif_dom"/>
</dbReference>
<protein>
    <submittedName>
        <fullName evidence="2">Diguanylate phosphodiesterase</fullName>
    </submittedName>
</protein>
<evidence type="ECO:0000259" key="1">
    <source>
        <dbReference type="Pfam" id="PF12792"/>
    </source>
</evidence>
<name>A0A484W5W5_9ENTR</name>
<accession>A0A484W5W5</accession>
<evidence type="ECO:0000313" key="2">
    <source>
        <dbReference type="EMBL" id="VFS06572.1"/>
    </source>
</evidence>
<dbReference type="AlphaFoldDB" id="A0A484W5W5"/>
<dbReference type="Pfam" id="PF12792">
    <property type="entry name" value="CSS-motif"/>
    <property type="match status" value="1"/>
</dbReference>
<gene>
    <name evidence="2" type="ORF">NCTC12126_00197</name>
</gene>
<organism evidence="2 3">
    <name type="scientific">Enterobacter cancerogenus</name>
    <dbReference type="NCBI Taxonomy" id="69218"/>
    <lineage>
        <taxon>Bacteria</taxon>
        <taxon>Pseudomonadati</taxon>
        <taxon>Pseudomonadota</taxon>
        <taxon>Gammaproteobacteria</taxon>
        <taxon>Enterobacterales</taxon>
        <taxon>Enterobacteriaceae</taxon>
        <taxon>Enterobacter</taxon>
        <taxon>Enterobacter cloacae complex</taxon>
    </lineage>
</organism>
<reference evidence="2 3" key="1">
    <citation type="submission" date="2019-03" db="EMBL/GenBank/DDBJ databases">
        <authorList>
            <consortium name="Pathogen Informatics"/>
        </authorList>
    </citation>
    <scope>NUCLEOTIDE SEQUENCE [LARGE SCALE GENOMIC DNA]</scope>
    <source>
        <strain evidence="2 3">NCTC12126</strain>
    </source>
</reference>
<dbReference type="EMBL" id="CAADIW010000002">
    <property type="protein sequence ID" value="VFS06572.1"/>
    <property type="molecule type" value="Genomic_DNA"/>
</dbReference>
<evidence type="ECO:0000313" key="3">
    <source>
        <dbReference type="Proteomes" id="UP000351155"/>
    </source>
</evidence>
<feature type="domain" description="Putative cyclic diguanylate phosphodiesterase CSS motif-containing" evidence="1">
    <location>
        <begin position="1"/>
        <end position="71"/>
    </location>
</feature>
<dbReference type="Proteomes" id="UP000351155">
    <property type="component" value="Unassembled WGS sequence"/>
</dbReference>
<proteinExistence type="predicted"/>
<sequence>MLRKQAAMLQTVRSIALVQDGVVYCSSIFGSRNLPVREVQPMLPASEPRLILSTDRWLLLGSPILIQWYPGF</sequence>